<keyword evidence="1" id="KW-1133">Transmembrane helix</keyword>
<feature type="transmembrane region" description="Helical" evidence="1">
    <location>
        <begin position="232"/>
        <end position="254"/>
    </location>
</feature>
<dbReference type="InterPro" id="IPR010787">
    <property type="entry name" value="DUF1385"/>
</dbReference>
<evidence type="ECO:0000256" key="1">
    <source>
        <dbReference type="SAM" id="Phobius"/>
    </source>
</evidence>
<sequence length="314" mass="35492">MKYSGIGGQAVIEGVMMKNGDEYATAVRKPDGTIEVKKDTYVGMGERVKLFSLPFIRGIFSFVDSMVLGMRALTFSASFFEDDEEASEPSGFEKLLERLFGEKMEKVLMSVVMAFSVVMAILIFMVFPMFLANIFQHFIKSQTVMAVLEGVIRIGIFIAYIGLVSRMEDIRRTFMYHGAEHKCINCLEHGLPLTVDNVRNSSKEHKRCGTSFLLIVMIISILFFMVVRVDTLPLRILSRILLIPVIAGVSYEFLRLAGRSDSRLVDLLSRPGMWMQGMTTKEPDDDMIQVGIASVEAVFDWKAFLNRNFPERKA</sequence>
<accession>D9R3V4</accession>
<dbReference type="Proteomes" id="UP000001662">
    <property type="component" value="Chromosome"/>
</dbReference>
<evidence type="ECO:0008006" key="4">
    <source>
        <dbReference type="Google" id="ProtNLM"/>
    </source>
</evidence>
<evidence type="ECO:0000313" key="2">
    <source>
        <dbReference type="EMBL" id="ADL03067.1"/>
    </source>
</evidence>
<dbReference type="AlphaFoldDB" id="D9R3V4"/>
<keyword evidence="1" id="KW-0812">Transmembrane</keyword>
<dbReference type="OrthoDB" id="9784805at2"/>
<gene>
    <name evidence="2" type="ordered locus">Closa_0430</name>
</gene>
<evidence type="ECO:0000313" key="3">
    <source>
        <dbReference type="Proteomes" id="UP000001662"/>
    </source>
</evidence>
<reference evidence="2" key="1">
    <citation type="submission" date="2010-07" db="EMBL/GenBank/DDBJ databases">
        <title>Complete sequence of Clostridium saccharolyticum WM1.</title>
        <authorList>
            <consortium name="US DOE Joint Genome Institute"/>
            <person name="Lucas S."/>
            <person name="Copeland A."/>
            <person name="Lapidus A."/>
            <person name="Cheng J.-F."/>
            <person name="Bruce D."/>
            <person name="Goodwin L."/>
            <person name="Pitluck S."/>
            <person name="Chertkov O."/>
            <person name="Detter J.C."/>
            <person name="Han C."/>
            <person name="Tapia R."/>
            <person name="Land M."/>
            <person name="Hauser L."/>
            <person name="Chang Y.-J."/>
            <person name="Jeffries C."/>
            <person name="Kyrpides N."/>
            <person name="Ivanova N."/>
            <person name="Mikhailova N."/>
            <person name="Mouttaki H."/>
            <person name="Lin L."/>
            <person name="Zhou J."/>
            <person name="Hemme C.L."/>
            <person name="Woyke T."/>
        </authorList>
    </citation>
    <scope>NUCLEOTIDE SEQUENCE [LARGE SCALE GENOMIC DNA]</scope>
    <source>
        <strain evidence="2">WM1</strain>
    </source>
</reference>
<dbReference type="PANTHER" id="PTHR42867">
    <property type="entry name" value="MEMBRANE PROTEIN-RELATED"/>
    <property type="match status" value="1"/>
</dbReference>
<dbReference type="HOGENOM" id="CLU_038140_0_0_9"/>
<dbReference type="EMBL" id="CP002109">
    <property type="protein sequence ID" value="ADL03067.1"/>
    <property type="molecule type" value="Genomic_DNA"/>
</dbReference>
<dbReference type="Pfam" id="PF07136">
    <property type="entry name" value="DUF1385"/>
    <property type="match status" value="1"/>
</dbReference>
<feature type="transmembrane region" description="Helical" evidence="1">
    <location>
        <begin position="107"/>
        <end position="131"/>
    </location>
</feature>
<dbReference type="STRING" id="610130.Closa_0430"/>
<name>D9R3V4_LACSW</name>
<dbReference type="KEGG" id="csh:Closa_0430"/>
<keyword evidence="1" id="KW-0472">Membrane</keyword>
<dbReference type="RefSeq" id="WP_013271165.1">
    <property type="nucleotide sequence ID" value="NC_014376.1"/>
</dbReference>
<keyword evidence="3" id="KW-1185">Reference proteome</keyword>
<dbReference type="PaxDb" id="610130-Closa_0430"/>
<proteinExistence type="predicted"/>
<feature type="transmembrane region" description="Helical" evidence="1">
    <location>
        <begin position="208"/>
        <end position="226"/>
    </location>
</feature>
<protein>
    <recommendedName>
        <fullName evidence="4">DUF1385 domain-containing protein</fullName>
    </recommendedName>
</protein>
<dbReference type="PANTHER" id="PTHR42867:SF1">
    <property type="entry name" value="MEMBRANE PROTEIN-RELATED"/>
    <property type="match status" value="1"/>
</dbReference>
<dbReference type="eggNOG" id="COG3872">
    <property type="taxonomic scope" value="Bacteria"/>
</dbReference>
<organism evidence="2 3">
    <name type="scientific">Lacrimispora saccharolytica (strain ATCC 35040 / DSM 2544 / NRCC 2533 / WM1)</name>
    <name type="common">Clostridium saccharolyticum</name>
    <dbReference type="NCBI Taxonomy" id="610130"/>
    <lineage>
        <taxon>Bacteria</taxon>
        <taxon>Bacillati</taxon>
        <taxon>Bacillota</taxon>
        <taxon>Clostridia</taxon>
        <taxon>Lachnospirales</taxon>
        <taxon>Lachnospiraceae</taxon>
        <taxon>Lacrimispora</taxon>
    </lineage>
</organism>
<feature type="transmembrane region" description="Helical" evidence="1">
    <location>
        <begin position="143"/>
        <end position="163"/>
    </location>
</feature>